<evidence type="ECO:0000313" key="1">
    <source>
        <dbReference type="EMBL" id="KRX69135.1"/>
    </source>
</evidence>
<proteinExistence type="predicted"/>
<comment type="caution">
    <text evidence="1">The sequence shown here is derived from an EMBL/GenBank/DDBJ whole genome shotgun (WGS) entry which is preliminary data.</text>
</comment>
<reference evidence="1 2" key="1">
    <citation type="submission" date="2015-01" db="EMBL/GenBank/DDBJ databases">
        <title>Evolution of Trichinella species and genotypes.</title>
        <authorList>
            <person name="Korhonen P.K."/>
            <person name="Edoardo P."/>
            <person name="Giuseppe L.R."/>
            <person name="Gasser R.B."/>
        </authorList>
    </citation>
    <scope>NUCLEOTIDE SEQUENCE [LARGE SCALE GENOMIC DNA]</scope>
    <source>
        <strain evidence="1">ISS2496</strain>
    </source>
</reference>
<organism evidence="1 2">
    <name type="scientific">Trichinella patagoniensis</name>
    <dbReference type="NCBI Taxonomy" id="990121"/>
    <lineage>
        <taxon>Eukaryota</taxon>
        <taxon>Metazoa</taxon>
        <taxon>Ecdysozoa</taxon>
        <taxon>Nematoda</taxon>
        <taxon>Enoplea</taxon>
        <taxon>Dorylaimia</taxon>
        <taxon>Trichinellida</taxon>
        <taxon>Trichinellidae</taxon>
        <taxon>Trichinella</taxon>
    </lineage>
</organism>
<sequence length="33" mass="3869">MNEDPRSRCLGKEMQIGIGNTRQLRLICIDYLM</sequence>
<dbReference type="AlphaFoldDB" id="A0A0V0W072"/>
<keyword evidence="2" id="KW-1185">Reference proteome</keyword>
<name>A0A0V0W072_9BILA</name>
<accession>A0A0V0W072</accession>
<dbReference type="EMBL" id="JYDQ01005987">
    <property type="protein sequence ID" value="KRX69135.1"/>
    <property type="molecule type" value="Genomic_DNA"/>
</dbReference>
<evidence type="ECO:0000313" key="2">
    <source>
        <dbReference type="Proteomes" id="UP000054783"/>
    </source>
</evidence>
<dbReference type="Proteomes" id="UP000054783">
    <property type="component" value="Unassembled WGS sequence"/>
</dbReference>
<protein>
    <submittedName>
        <fullName evidence="1">Uncharacterized protein</fullName>
    </submittedName>
</protein>
<gene>
    <name evidence="1" type="ORF">T12_8964</name>
</gene>